<dbReference type="AlphaFoldDB" id="A0A8X6X1T8"/>
<accession>A0A8X6X1T8</accession>
<dbReference type="Proteomes" id="UP000886998">
    <property type="component" value="Unassembled WGS sequence"/>
</dbReference>
<protein>
    <submittedName>
        <fullName evidence="1">Uncharacterized protein</fullName>
    </submittedName>
</protein>
<evidence type="ECO:0000313" key="2">
    <source>
        <dbReference type="Proteomes" id="UP000886998"/>
    </source>
</evidence>
<organism evidence="1 2">
    <name type="scientific">Trichonephila inaurata madagascariensis</name>
    <dbReference type="NCBI Taxonomy" id="2747483"/>
    <lineage>
        <taxon>Eukaryota</taxon>
        <taxon>Metazoa</taxon>
        <taxon>Ecdysozoa</taxon>
        <taxon>Arthropoda</taxon>
        <taxon>Chelicerata</taxon>
        <taxon>Arachnida</taxon>
        <taxon>Araneae</taxon>
        <taxon>Araneomorphae</taxon>
        <taxon>Entelegynae</taxon>
        <taxon>Araneoidea</taxon>
        <taxon>Nephilidae</taxon>
        <taxon>Trichonephila</taxon>
        <taxon>Trichonephila inaurata</taxon>
    </lineage>
</organism>
<keyword evidence="2" id="KW-1185">Reference proteome</keyword>
<dbReference type="EMBL" id="BMAV01004313">
    <property type="protein sequence ID" value="GFY44607.1"/>
    <property type="molecule type" value="Genomic_DNA"/>
</dbReference>
<comment type="caution">
    <text evidence="1">The sequence shown here is derived from an EMBL/GenBank/DDBJ whole genome shotgun (WGS) entry which is preliminary data.</text>
</comment>
<reference evidence="1" key="1">
    <citation type="submission" date="2020-08" db="EMBL/GenBank/DDBJ databases">
        <title>Multicomponent nature underlies the extraordinary mechanical properties of spider dragline silk.</title>
        <authorList>
            <person name="Kono N."/>
            <person name="Nakamura H."/>
            <person name="Mori M."/>
            <person name="Yoshida Y."/>
            <person name="Ohtoshi R."/>
            <person name="Malay A.D."/>
            <person name="Moran D.A.P."/>
            <person name="Tomita M."/>
            <person name="Numata K."/>
            <person name="Arakawa K."/>
        </authorList>
    </citation>
    <scope>NUCLEOTIDE SEQUENCE</scope>
</reference>
<proteinExistence type="predicted"/>
<evidence type="ECO:0000313" key="1">
    <source>
        <dbReference type="EMBL" id="GFY44607.1"/>
    </source>
</evidence>
<gene>
    <name evidence="1" type="ORF">TNIN_4441</name>
</gene>
<sequence length="99" mass="11087">MPPTVLFGLRIGHRIRYCLIPSHTPLRSEEESEEKSALFRRASQALNPRICHAAITEILLAGRESHDSYSMGTSFHCQCPKSGYSQINDVAIRARPLPP</sequence>
<name>A0A8X6X1T8_9ARAC</name>